<evidence type="ECO:0000313" key="3">
    <source>
        <dbReference type="Proteomes" id="UP000580568"/>
    </source>
</evidence>
<dbReference type="NCBIfam" id="TIGR02196">
    <property type="entry name" value="GlrX_YruB"/>
    <property type="match status" value="1"/>
</dbReference>
<dbReference type="GO" id="GO:0045454">
    <property type="term" value="P:cell redox homeostasis"/>
    <property type="evidence" value="ECO:0007669"/>
    <property type="project" value="TreeGrafter"/>
</dbReference>
<dbReference type="Gene3D" id="3.40.30.10">
    <property type="entry name" value="Glutaredoxin"/>
    <property type="match status" value="1"/>
</dbReference>
<dbReference type="InterPro" id="IPR011911">
    <property type="entry name" value="GlrX_YruB"/>
</dbReference>
<dbReference type="InterPro" id="IPR014025">
    <property type="entry name" value="Glutaredoxin_subgr"/>
</dbReference>
<dbReference type="GO" id="GO:0009055">
    <property type="term" value="F:electron transfer activity"/>
    <property type="evidence" value="ECO:0007669"/>
    <property type="project" value="TreeGrafter"/>
</dbReference>
<dbReference type="PANTHER" id="PTHR34386:SF1">
    <property type="entry name" value="GLUTAREDOXIN-LIKE PROTEIN NRDH"/>
    <property type="match status" value="1"/>
</dbReference>
<dbReference type="PROSITE" id="PS51354">
    <property type="entry name" value="GLUTAREDOXIN_2"/>
    <property type="match status" value="1"/>
</dbReference>
<dbReference type="InterPro" id="IPR002109">
    <property type="entry name" value="Glutaredoxin"/>
</dbReference>
<dbReference type="InterPro" id="IPR051548">
    <property type="entry name" value="Grx-like_ET"/>
</dbReference>
<dbReference type="CDD" id="cd02976">
    <property type="entry name" value="NrdH"/>
    <property type="match status" value="1"/>
</dbReference>
<dbReference type="SUPFAM" id="SSF52833">
    <property type="entry name" value="Thioredoxin-like"/>
    <property type="match status" value="1"/>
</dbReference>
<evidence type="ECO:0000313" key="2">
    <source>
        <dbReference type="EMBL" id="GFP77913.1"/>
    </source>
</evidence>
<dbReference type="RefSeq" id="WP_183279247.1">
    <property type="nucleotide sequence ID" value="NZ_BLZR01000001.1"/>
</dbReference>
<dbReference type="PRINTS" id="PR00160">
    <property type="entry name" value="GLUTAREDOXIN"/>
</dbReference>
<accession>A0A6V8SSP0</accession>
<sequence length="76" mass="8841">MVKIYSTSWCPWCVKAKDYFKIKGVEYSEINVADEHEFREEVFAVSGQRSVPVIDINGKIIVGFDREKIDRALEEK</sequence>
<comment type="caution">
    <text evidence="2">The sequence shown here is derived from an EMBL/GenBank/DDBJ whole genome shotgun (WGS) entry which is preliminary data.</text>
</comment>
<dbReference type="PANTHER" id="PTHR34386">
    <property type="entry name" value="GLUTAREDOXIN"/>
    <property type="match status" value="1"/>
</dbReference>
<evidence type="ECO:0000259" key="1">
    <source>
        <dbReference type="Pfam" id="PF00462"/>
    </source>
</evidence>
<dbReference type="AlphaFoldDB" id="A0A6V8SSP0"/>
<reference evidence="2 3" key="1">
    <citation type="submission" date="2020-07" db="EMBL/GenBank/DDBJ databases">
        <title>A new beta-1,3-glucan-decomposing anaerobic bacterium isolated from anoxic soil subjected to biological soil disinfestation.</title>
        <authorList>
            <person name="Ueki A."/>
            <person name="Tonouchi A."/>
        </authorList>
    </citation>
    <scope>NUCLEOTIDE SEQUENCE [LARGE SCALE GENOMIC DNA]</scope>
    <source>
        <strain evidence="2 3">TW1</strain>
    </source>
</reference>
<gene>
    <name evidence="2" type="ORF">bsdtw1_04087</name>
</gene>
<proteinExistence type="predicted"/>
<dbReference type="Proteomes" id="UP000580568">
    <property type="component" value="Unassembled WGS sequence"/>
</dbReference>
<dbReference type="EMBL" id="BLZR01000001">
    <property type="protein sequence ID" value="GFP77913.1"/>
    <property type="molecule type" value="Genomic_DNA"/>
</dbReference>
<protein>
    <recommendedName>
        <fullName evidence="1">Glutaredoxin domain-containing protein</fullName>
    </recommendedName>
</protein>
<keyword evidence="3" id="KW-1185">Reference proteome</keyword>
<feature type="domain" description="Glutaredoxin" evidence="1">
    <location>
        <begin position="2"/>
        <end position="61"/>
    </location>
</feature>
<dbReference type="Pfam" id="PF00462">
    <property type="entry name" value="Glutaredoxin"/>
    <property type="match status" value="1"/>
</dbReference>
<name>A0A6V8SSP0_9CLOT</name>
<organism evidence="2 3">
    <name type="scientific">Clostridium fungisolvens</name>
    <dbReference type="NCBI Taxonomy" id="1604897"/>
    <lineage>
        <taxon>Bacteria</taxon>
        <taxon>Bacillati</taxon>
        <taxon>Bacillota</taxon>
        <taxon>Clostridia</taxon>
        <taxon>Eubacteriales</taxon>
        <taxon>Clostridiaceae</taxon>
        <taxon>Clostridium</taxon>
    </lineage>
</organism>
<dbReference type="InterPro" id="IPR036249">
    <property type="entry name" value="Thioredoxin-like_sf"/>
</dbReference>